<dbReference type="InterPro" id="IPR002591">
    <property type="entry name" value="Phosphodiest/P_Trfase"/>
</dbReference>
<organism evidence="13 14">
    <name type="scientific">Achlya hypogyna</name>
    <name type="common">Oomycete</name>
    <name type="synonym">Protoachlya hypogyna</name>
    <dbReference type="NCBI Taxonomy" id="1202772"/>
    <lineage>
        <taxon>Eukaryota</taxon>
        <taxon>Sar</taxon>
        <taxon>Stramenopiles</taxon>
        <taxon>Oomycota</taxon>
        <taxon>Saprolegniomycetes</taxon>
        <taxon>Saprolegniales</taxon>
        <taxon>Achlyaceae</taxon>
        <taxon>Achlya</taxon>
    </lineage>
</organism>
<dbReference type="CDD" id="cd16024">
    <property type="entry name" value="GPI_EPT_2"/>
    <property type="match status" value="1"/>
</dbReference>
<dbReference type="GO" id="GO:0006506">
    <property type="term" value="P:GPI anchor biosynthetic process"/>
    <property type="evidence" value="ECO:0007669"/>
    <property type="project" value="UniProtKB-UniPathway"/>
</dbReference>
<accession>A0A1V9YKV2</accession>
<feature type="domain" description="GPI ethanolamine phosphate transferase 2 C-terminal" evidence="12">
    <location>
        <begin position="899"/>
        <end position="1082"/>
    </location>
</feature>
<keyword evidence="14" id="KW-1185">Reference proteome</keyword>
<evidence type="ECO:0000256" key="3">
    <source>
        <dbReference type="ARBA" id="ARBA00005315"/>
    </source>
</evidence>
<evidence type="ECO:0000256" key="2">
    <source>
        <dbReference type="ARBA" id="ARBA00004687"/>
    </source>
</evidence>
<dbReference type="InterPro" id="IPR037674">
    <property type="entry name" value="PIG-G_N"/>
</dbReference>
<feature type="transmembrane region" description="Helical" evidence="11">
    <location>
        <begin position="778"/>
        <end position="796"/>
    </location>
</feature>
<keyword evidence="8 11" id="KW-1133">Transmembrane helix</keyword>
<keyword evidence="4" id="KW-0337">GPI-anchor biosynthesis</keyword>
<dbReference type="AlphaFoldDB" id="A0A1V9YKV2"/>
<evidence type="ECO:0000256" key="10">
    <source>
        <dbReference type="ARBA" id="ARBA00023180"/>
    </source>
</evidence>
<evidence type="ECO:0000256" key="4">
    <source>
        <dbReference type="ARBA" id="ARBA00022502"/>
    </source>
</evidence>
<evidence type="ECO:0000313" key="14">
    <source>
        <dbReference type="Proteomes" id="UP000243579"/>
    </source>
</evidence>
<dbReference type="GO" id="GO:0005789">
    <property type="term" value="C:endoplasmic reticulum membrane"/>
    <property type="evidence" value="ECO:0007669"/>
    <property type="project" value="UniProtKB-SubCell"/>
</dbReference>
<evidence type="ECO:0000259" key="12">
    <source>
        <dbReference type="Pfam" id="PF19316"/>
    </source>
</evidence>
<dbReference type="STRING" id="1202772.A0A1V9YKV2"/>
<keyword evidence="10" id="KW-0325">Glycoprotein</keyword>
<feature type="transmembrane region" description="Helical" evidence="11">
    <location>
        <begin position="1047"/>
        <end position="1069"/>
    </location>
</feature>
<dbReference type="EMBL" id="JNBR01001513">
    <property type="protein sequence ID" value="OQR86350.1"/>
    <property type="molecule type" value="Genomic_DNA"/>
</dbReference>
<dbReference type="PANTHER" id="PTHR23072">
    <property type="entry name" value="PHOSPHATIDYLINOSITOL GLYCAN-RELATED"/>
    <property type="match status" value="1"/>
</dbReference>
<evidence type="ECO:0000313" key="13">
    <source>
        <dbReference type="EMBL" id="OQR86350.1"/>
    </source>
</evidence>
<evidence type="ECO:0000256" key="1">
    <source>
        <dbReference type="ARBA" id="ARBA00004477"/>
    </source>
</evidence>
<feature type="transmembrane region" description="Helical" evidence="11">
    <location>
        <begin position="894"/>
        <end position="917"/>
    </location>
</feature>
<comment type="similarity">
    <text evidence="3">Belongs to the PIGG/PIGN/PIGO family. PIGG subfamily.</text>
</comment>
<name>A0A1V9YKV2_ACHHY</name>
<dbReference type="GO" id="GO:0051267">
    <property type="term" value="F:CP2 mannose-ethanolamine phosphotransferase activity"/>
    <property type="evidence" value="ECO:0007669"/>
    <property type="project" value="TreeGrafter"/>
</dbReference>
<sequence>MSREAVLALSHPAVGKKYSANVAKHRHEKIVKAVEAVLHQRDATREQADSDIESQAMYGAAHSDPVAQREGHRQMIFAKLTQLDEVEEQRTAGLQAEVLPPVMQAYVAARFIASARMETQRFPGVAGVNGVARLLANDCSVVAKVAELVWLLQRTREAHASWLQQLLSPMWALGPLEGASLHRVWGQLLEGLEVALLPGRDYVDALQGTVGRCWGALCAAQLSTQSQIAGVASNIKLKRTGVQLNELDVCARYEQALCDDDARLRQLEAAEMEASAEATLGQRDHLVLLDWRELVMSSTSLAAVCVVAVAAALLSASGLFGLNFSVAHSHDAPPVAPAAAAIPAVFDRLVFVVIDALRADMVLGNDAVQHSKDAEELRGFMPFTAQLASSPQSIAYIGHAAVPTVTMPRLKALTTGKKPAFIDVLRNFNSKALDEDNLVAQLSAAGRKMVLYGDETWLLLFPEAFCRADPTSGFFTKDTVEVDTNVTRHLREELDPTNQSPKSRDWDALFLHYLGVDHVGHLTGPHSPLMRTKLAEMDDTIQAIHAAIAAQDAARGTATLLLLLSDHGMTETGNHGGASVEESSALLLFVLPQAMATAPAPFARRPQVDVVPTLAALLGVPIPTQNMGRVLSRVIDAAAPAAARLAARYANLRQLRRLAQPKHSAMFWAAFDNEHAAALAWTPASDLPPALATTLIEAALDALQGIVLRSDGSEYNTVHLLLAIAAGTGGLVGVCRVDRLIRAAWRAPSLPAATVAGAALLQIAALASSSAIENEHALWNLLLTSHLAVVAVAAVGRRSGRAVWVPWVIVLVAARVLRCRNQIINFGRLNGFSVAAGDSRAGLEYEHDDNLSVLSTRSLVHGLLPPLAERVVASAVVVAAECWRDRSRLHVASFAAGMLATVLFSAVPIDTVAHVAYVCAGLQACLAVGRRRHALSAVWLLAFLLQRDTNVAALAVLYAQLEAAAALRRALEEPLLTVPLAVYLAKASFFALGNSHLMTTIDISKAYTGLSAYSQSIVGGLTAFIVFTGPLLVLLAQLDASKDKHALLLGCWCLELGGFTVYSAVVYFMRFHLFIWSVFAPKVGIS</sequence>
<dbReference type="Pfam" id="PF01663">
    <property type="entry name" value="Phosphodiest"/>
    <property type="match status" value="1"/>
</dbReference>
<reference evidence="13 14" key="1">
    <citation type="journal article" date="2014" name="Genome Biol. Evol.">
        <title>The secreted proteins of Achlya hypogyna and Thraustotheca clavata identify the ancestral oomycete secretome and reveal gene acquisitions by horizontal gene transfer.</title>
        <authorList>
            <person name="Misner I."/>
            <person name="Blouin N."/>
            <person name="Leonard G."/>
            <person name="Richards T.A."/>
            <person name="Lane C.E."/>
        </authorList>
    </citation>
    <scope>NUCLEOTIDE SEQUENCE [LARGE SCALE GENOMIC DNA]</scope>
    <source>
        <strain evidence="13 14">ATCC 48635</strain>
    </source>
</reference>
<feature type="transmembrane region" description="Helical" evidence="11">
    <location>
        <begin position="973"/>
        <end position="992"/>
    </location>
</feature>
<dbReference type="Pfam" id="PF19316">
    <property type="entry name" value="PIGO_PIGG"/>
    <property type="match status" value="1"/>
</dbReference>
<keyword evidence="7" id="KW-0256">Endoplasmic reticulum</keyword>
<dbReference type="InterPro" id="IPR045687">
    <property type="entry name" value="PIGG/GPI7_C"/>
</dbReference>
<dbReference type="PANTHER" id="PTHR23072:SF0">
    <property type="entry name" value="GPI ETHANOLAMINE PHOSPHATE TRANSFERASE 2"/>
    <property type="match status" value="1"/>
</dbReference>
<protein>
    <submittedName>
        <fullName evidence="13">GPI ethanolamine phosphate transferase 2-like isoform X1</fullName>
    </submittedName>
</protein>
<evidence type="ECO:0000256" key="8">
    <source>
        <dbReference type="ARBA" id="ARBA00022989"/>
    </source>
</evidence>
<feature type="transmembrane region" description="Helical" evidence="11">
    <location>
        <begin position="1012"/>
        <end position="1035"/>
    </location>
</feature>
<comment type="caution">
    <text evidence="13">The sequence shown here is derived from an EMBL/GenBank/DDBJ whole genome shotgun (WGS) entry which is preliminary data.</text>
</comment>
<gene>
    <name evidence="13" type="ORF">ACHHYP_10640</name>
</gene>
<dbReference type="OrthoDB" id="272139at2759"/>
<dbReference type="SUPFAM" id="SSF53649">
    <property type="entry name" value="Alkaline phosphatase-like"/>
    <property type="match status" value="1"/>
</dbReference>
<dbReference type="Gene3D" id="3.40.720.10">
    <property type="entry name" value="Alkaline Phosphatase, subunit A"/>
    <property type="match status" value="1"/>
</dbReference>
<evidence type="ECO:0000256" key="7">
    <source>
        <dbReference type="ARBA" id="ARBA00022824"/>
    </source>
</evidence>
<keyword evidence="6 11" id="KW-0812">Transmembrane</keyword>
<evidence type="ECO:0000256" key="11">
    <source>
        <dbReference type="SAM" id="Phobius"/>
    </source>
</evidence>
<feature type="transmembrane region" description="Helical" evidence="11">
    <location>
        <begin position="749"/>
        <end position="772"/>
    </location>
</feature>
<keyword evidence="5 13" id="KW-0808">Transferase</keyword>
<dbReference type="InterPro" id="IPR017850">
    <property type="entry name" value="Alkaline_phosphatase_core_sf"/>
</dbReference>
<keyword evidence="9 11" id="KW-0472">Membrane</keyword>
<evidence type="ECO:0000256" key="6">
    <source>
        <dbReference type="ARBA" id="ARBA00022692"/>
    </source>
</evidence>
<evidence type="ECO:0000256" key="5">
    <source>
        <dbReference type="ARBA" id="ARBA00022679"/>
    </source>
</evidence>
<feature type="transmembrane region" description="Helical" evidence="11">
    <location>
        <begin position="718"/>
        <end position="737"/>
    </location>
</feature>
<comment type="subcellular location">
    <subcellularLocation>
        <location evidence="1">Endoplasmic reticulum membrane</location>
        <topology evidence="1">Multi-pass membrane protein</topology>
    </subcellularLocation>
</comment>
<proteinExistence type="inferred from homology"/>
<dbReference type="Proteomes" id="UP000243579">
    <property type="component" value="Unassembled WGS sequence"/>
</dbReference>
<dbReference type="InterPro" id="IPR039527">
    <property type="entry name" value="PIGG/GPI7"/>
</dbReference>
<dbReference type="UniPathway" id="UPA00196"/>
<evidence type="ECO:0000256" key="9">
    <source>
        <dbReference type="ARBA" id="ARBA00023136"/>
    </source>
</evidence>
<comment type="pathway">
    <text evidence="2">Glycolipid biosynthesis; glycosylphosphatidylinositol-anchor biosynthesis.</text>
</comment>